<evidence type="ECO:0000313" key="8">
    <source>
        <dbReference type="EMBL" id="TKI55632.1"/>
    </source>
</evidence>
<dbReference type="RefSeq" id="WP_137029161.1">
    <property type="nucleotide sequence ID" value="NZ_SZNK01000001.1"/>
</dbReference>
<dbReference type="Gene3D" id="3.40.50.280">
    <property type="entry name" value="Cobalamin-binding domain"/>
    <property type="match status" value="1"/>
</dbReference>
<dbReference type="Proteomes" id="UP000307841">
    <property type="component" value="Unassembled WGS sequence"/>
</dbReference>
<dbReference type="NCBIfam" id="TIGR00641">
    <property type="entry name" value="acid_CoA_mut_N"/>
    <property type="match status" value="1"/>
</dbReference>
<dbReference type="SUPFAM" id="SSF52242">
    <property type="entry name" value="Cobalamin (vitamin B12)-binding domain"/>
    <property type="match status" value="1"/>
</dbReference>
<dbReference type="GO" id="GO:0019678">
    <property type="term" value="P:propionate metabolic process, methylmalonyl pathway"/>
    <property type="evidence" value="ECO:0007669"/>
    <property type="project" value="TreeGrafter"/>
</dbReference>
<dbReference type="PANTHER" id="PTHR48101">
    <property type="entry name" value="METHYLMALONYL-COA MUTASE, MITOCHONDRIAL-RELATED"/>
    <property type="match status" value="1"/>
</dbReference>
<dbReference type="PROSITE" id="PS00544">
    <property type="entry name" value="METMALONYL_COA_MUTASE"/>
    <property type="match status" value="1"/>
</dbReference>
<name>A0A4U2Y744_9BACL</name>
<feature type="domain" description="Methylmalonyl-CoA mutase alpha/beta chain catalytic" evidence="7">
    <location>
        <begin position="39"/>
        <end position="540"/>
    </location>
</feature>
<dbReference type="OrthoDB" id="9762378at2"/>
<sequence length="705" mass="77296">MSKHTWFKEFSVPTYEQWREAAEKSLKGASFDAKLLTHSYEGIVRQPIYRYEDVKTLPHLEALPGEAPFHRGNQQPSEHKEHKWQVCQEIIATSAEAFSQAAVDDLARGQTMLHLMVDQATLAGLDPDEALPDTIGHKGISVFCREDIEQAFRGVKLSEVPLYVNTGALGLPILSLILAHVEATGQQAFELRGCIGQDPIAVLLTEGKLACSLQTAYSAMASMTQWAKDHAPALKTILVQSNPYQDGGGNAVTELAFSLATGVDYLQAMLVRGLSIEDITARMQFSYSIGSDVFMEIAKLRAARMLWSNIVTAYGGTTEAQKMTIHARTSAWTKTIYDPYVNMLRSTTEAFSAVIGGADSLHVSTFDEAIRPASEFSRRIARNTQIILQEEAHLAKVIDPAGGSWYVEWLTDALAKKAWELFQQVEAHGGMLSALEAGFPQGLIAQIADQKAASIDTRKKRLVGTNMYPNTAEQPLQAESHPNIHEERAAQARSHRMKQNVSSALNELAKHTNQEFVVHAVKAVLHGATVGDIAKAMRREDSVETIIQPLRIHRASERFEALRIQADAYLKTTGKRPTVFLATMGPVAKHKGRADFAAEFFAVGGFDILRKQAFSTIVEAAEAAVASGAMITVICSDDASYPEQVPPLAHAIKQGVPQMTVLLAGLPEAEQLATYKAAGVDDCIHMRSNCYEMLRELQERIGVSS</sequence>
<dbReference type="InterPro" id="IPR016176">
    <property type="entry name" value="Cbl-dep_enz_cat"/>
</dbReference>
<evidence type="ECO:0000259" key="7">
    <source>
        <dbReference type="Pfam" id="PF01642"/>
    </source>
</evidence>
<dbReference type="GO" id="GO:0004494">
    <property type="term" value="F:methylmalonyl-CoA mutase activity"/>
    <property type="evidence" value="ECO:0007669"/>
    <property type="project" value="UniProtKB-EC"/>
</dbReference>
<dbReference type="GO" id="GO:0031419">
    <property type="term" value="F:cobalamin binding"/>
    <property type="evidence" value="ECO:0007669"/>
    <property type="project" value="UniProtKB-KW"/>
</dbReference>
<keyword evidence="9" id="KW-1185">Reference proteome</keyword>
<evidence type="ECO:0000256" key="3">
    <source>
        <dbReference type="ARBA" id="ARBA00012398"/>
    </source>
</evidence>
<gene>
    <name evidence="8" type="ORF">E8L90_09345</name>
</gene>
<dbReference type="AlphaFoldDB" id="A0A4U2Y744"/>
<comment type="cofactor">
    <cofactor evidence="1">
        <name>adenosylcob(III)alamin</name>
        <dbReference type="ChEBI" id="CHEBI:18408"/>
    </cofactor>
</comment>
<comment type="caution">
    <text evidence="8">The sequence shown here is derived from an EMBL/GenBank/DDBJ whole genome shotgun (WGS) entry which is preliminary data.</text>
</comment>
<dbReference type="InterPro" id="IPR058549">
    <property type="entry name" value="MeMalonylCoA_mutase_a/b_site"/>
</dbReference>
<evidence type="ECO:0000313" key="9">
    <source>
        <dbReference type="Proteomes" id="UP000307841"/>
    </source>
</evidence>
<evidence type="ECO:0000256" key="6">
    <source>
        <dbReference type="ARBA" id="ARBA00023285"/>
    </source>
</evidence>
<dbReference type="InterPro" id="IPR036724">
    <property type="entry name" value="Cobalamin-bd_sf"/>
</dbReference>
<protein>
    <recommendedName>
        <fullName evidence="3">methylmalonyl-CoA mutase</fullName>
        <ecNumber evidence="3">5.4.99.2</ecNumber>
    </recommendedName>
</protein>
<comment type="similarity">
    <text evidence="2">Belongs to the methylmalonyl-CoA mutase family.</text>
</comment>
<keyword evidence="5" id="KW-0413">Isomerase</keyword>
<dbReference type="InterPro" id="IPR006098">
    <property type="entry name" value="MMCoA_mutase_a_cat"/>
</dbReference>
<dbReference type="InterPro" id="IPR006099">
    <property type="entry name" value="MeMalonylCoA_mutase_a/b_cat"/>
</dbReference>
<keyword evidence="4" id="KW-0846">Cobalamin</keyword>
<keyword evidence="6" id="KW-0170">Cobalt</keyword>
<dbReference type="EC" id="5.4.99.2" evidence="3"/>
<evidence type="ECO:0000256" key="5">
    <source>
        <dbReference type="ARBA" id="ARBA00023235"/>
    </source>
</evidence>
<dbReference type="SUPFAM" id="SSF51703">
    <property type="entry name" value="Cobalamin (vitamin B12)-dependent enzymes"/>
    <property type="match status" value="1"/>
</dbReference>
<dbReference type="Pfam" id="PF01642">
    <property type="entry name" value="MM_CoA_mutase"/>
    <property type="match status" value="1"/>
</dbReference>
<dbReference type="EMBL" id="SZNK01000001">
    <property type="protein sequence ID" value="TKI55632.1"/>
    <property type="molecule type" value="Genomic_DNA"/>
</dbReference>
<dbReference type="GO" id="GO:0005737">
    <property type="term" value="C:cytoplasm"/>
    <property type="evidence" value="ECO:0007669"/>
    <property type="project" value="TreeGrafter"/>
</dbReference>
<organism evidence="8 9">
    <name type="scientific">Brevibacillus antibioticus</name>
    <dbReference type="NCBI Taxonomy" id="2570228"/>
    <lineage>
        <taxon>Bacteria</taxon>
        <taxon>Bacillati</taxon>
        <taxon>Bacillota</taxon>
        <taxon>Bacilli</taxon>
        <taxon>Bacillales</taxon>
        <taxon>Paenibacillaceae</taxon>
        <taxon>Brevibacillus</taxon>
    </lineage>
</organism>
<dbReference type="Gene3D" id="3.20.20.240">
    <property type="entry name" value="Methylmalonyl-CoA mutase"/>
    <property type="match status" value="1"/>
</dbReference>
<evidence type="ECO:0000256" key="1">
    <source>
        <dbReference type="ARBA" id="ARBA00001922"/>
    </source>
</evidence>
<dbReference type="CDD" id="cd03677">
    <property type="entry name" value="MM_CoA_mutase_beta"/>
    <property type="match status" value="1"/>
</dbReference>
<evidence type="ECO:0000256" key="4">
    <source>
        <dbReference type="ARBA" id="ARBA00022628"/>
    </source>
</evidence>
<reference evidence="8 9" key="1">
    <citation type="submission" date="2019-04" db="EMBL/GenBank/DDBJ databases">
        <title>Whole genome sequencing of Brevibacillus sp. TGS2-1.</title>
        <authorList>
            <person name="Choi A."/>
        </authorList>
    </citation>
    <scope>NUCLEOTIDE SEQUENCE [LARGE SCALE GENOMIC DNA]</scope>
    <source>
        <strain evidence="8 9">TGS2-1</strain>
    </source>
</reference>
<accession>A0A4U2Y744</accession>
<evidence type="ECO:0000256" key="2">
    <source>
        <dbReference type="ARBA" id="ARBA00008465"/>
    </source>
</evidence>
<dbReference type="GO" id="GO:0046872">
    <property type="term" value="F:metal ion binding"/>
    <property type="evidence" value="ECO:0007669"/>
    <property type="project" value="InterPro"/>
</dbReference>
<dbReference type="PANTHER" id="PTHR48101:SF4">
    <property type="entry name" value="METHYLMALONYL-COA MUTASE, MITOCHONDRIAL"/>
    <property type="match status" value="1"/>
</dbReference>
<proteinExistence type="inferred from homology"/>